<dbReference type="InterPro" id="IPR052336">
    <property type="entry name" value="MlaD_Phospholipid_Transporter"/>
</dbReference>
<dbReference type="Proteomes" id="UP000218831">
    <property type="component" value="Unassembled WGS sequence"/>
</dbReference>
<name>A0A2A2GC76_9BACT</name>
<keyword evidence="2" id="KW-0472">Membrane</keyword>
<keyword evidence="5" id="KW-1185">Reference proteome</keyword>
<evidence type="ECO:0000313" key="5">
    <source>
        <dbReference type="Proteomes" id="UP000218831"/>
    </source>
</evidence>
<feature type="coiled-coil region" evidence="1">
    <location>
        <begin position="230"/>
        <end position="257"/>
    </location>
</feature>
<dbReference type="Pfam" id="PF02470">
    <property type="entry name" value="MlaD"/>
    <property type="match status" value="1"/>
</dbReference>
<reference evidence="4 5" key="1">
    <citation type="submission" date="2017-08" db="EMBL/GenBank/DDBJ databases">
        <title>Aliifodinibius alkalisoli sp. nov., isolated from saline alkaline soil.</title>
        <authorList>
            <person name="Liu D."/>
            <person name="Zhang G."/>
        </authorList>
    </citation>
    <scope>NUCLEOTIDE SEQUENCE [LARGE SCALE GENOMIC DNA]</scope>
    <source>
        <strain evidence="4 5">WN023</strain>
    </source>
</reference>
<evidence type="ECO:0000256" key="1">
    <source>
        <dbReference type="SAM" id="Coils"/>
    </source>
</evidence>
<dbReference type="AlphaFoldDB" id="A0A2A2GC76"/>
<proteinExistence type="predicted"/>
<keyword evidence="2" id="KW-1133">Transmembrane helix</keyword>
<organism evidence="4 5">
    <name type="scientific">Fodinibius salipaludis</name>
    <dbReference type="NCBI Taxonomy" id="2032627"/>
    <lineage>
        <taxon>Bacteria</taxon>
        <taxon>Pseudomonadati</taxon>
        <taxon>Balneolota</taxon>
        <taxon>Balneolia</taxon>
        <taxon>Balneolales</taxon>
        <taxon>Balneolaceae</taxon>
        <taxon>Fodinibius</taxon>
    </lineage>
</organism>
<dbReference type="EMBL" id="NSKE01000002">
    <property type="protein sequence ID" value="PAU95161.1"/>
    <property type="molecule type" value="Genomic_DNA"/>
</dbReference>
<accession>A0A2A2GC76</accession>
<sequence length="309" mass="34692">MKISNELKVAITILAAIVLGFIGYRLMSDLPVFRQSQVIHSTFDRTDGLSPGNYIYINGVKVGSVKKMELTEDDSVAVTFSFELGVDIPRNSVAYLQSSGLLDEKAIIVERGDSSEMLEYGDTIKGEYRAGMMEVFKDEGQELSEDVSDSFEKLNRFLAQLNNVLDDDAKGRIDSVFQNLHNTSDDIATILDNRRTEIESSIRHAERFLANVDTMSSRNKSKVDSVLTGLDKSLKELEVLSKDLNKTNNELQEILTKINDGEGSLGKMINDPALYDNLESMTGEMDSLIKNINENPRKYLKHMRLIEVF</sequence>
<keyword evidence="1" id="KW-0175">Coiled coil</keyword>
<evidence type="ECO:0000259" key="3">
    <source>
        <dbReference type="Pfam" id="PF02470"/>
    </source>
</evidence>
<evidence type="ECO:0000313" key="4">
    <source>
        <dbReference type="EMBL" id="PAU95161.1"/>
    </source>
</evidence>
<evidence type="ECO:0000256" key="2">
    <source>
        <dbReference type="SAM" id="Phobius"/>
    </source>
</evidence>
<keyword evidence="2" id="KW-0812">Transmembrane</keyword>
<dbReference type="PANTHER" id="PTHR33371">
    <property type="entry name" value="INTERMEMBRANE PHOSPHOLIPID TRANSPORT SYSTEM BINDING PROTEIN MLAD-RELATED"/>
    <property type="match status" value="1"/>
</dbReference>
<protein>
    <recommendedName>
        <fullName evidence="3">Mce/MlaD domain-containing protein</fullName>
    </recommendedName>
</protein>
<dbReference type="InterPro" id="IPR003399">
    <property type="entry name" value="Mce/MlaD"/>
</dbReference>
<dbReference type="PANTHER" id="PTHR33371:SF4">
    <property type="entry name" value="INTERMEMBRANE PHOSPHOLIPID TRANSPORT SYSTEM BINDING PROTEIN MLAD"/>
    <property type="match status" value="1"/>
</dbReference>
<feature type="domain" description="Mce/MlaD" evidence="3">
    <location>
        <begin position="37"/>
        <end position="109"/>
    </location>
</feature>
<dbReference type="OrthoDB" id="9769132at2"/>
<dbReference type="RefSeq" id="WP_095605287.1">
    <property type="nucleotide sequence ID" value="NZ_NSKE01000002.1"/>
</dbReference>
<comment type="caution">
    <text evidence="4">The sequence shown here is derived from an EMBL/GenBank/DDBJ whole genome shotgun (WGS) entry which is preliminary data.</text>
</comment>
<gene>
    <name evidence="4" type="ORF">CK503_02880</name>
</gene>
<feature type="transmembrane region" description="Helical" evidence="2">
    <location>
        <begin position="7"/>
        <end position="27"/>
    </location>
</feature>